<keyword evidence="12" id="KW-1185">Reference proteome</keyword>
<dbReference type="FunFam" id="3.40.50.300:FF:002061">
    <property type="entry name" value="RecQ family DNA helicase"/>
    <property type="match status" value="1"/>
</dbReference>
<dbReference type="GO" id="GO:0005524">
    <property type="term" value="F:ATP binding"/>
    <property type="evidence" value="ECO:0007669"/>
    <property type="project" value="UniProtKB-KW"/>
</dbReference>
<dbReference type="PANTHER" id="PTHR13710">
    <property type="entry name" value="DNA HELICASE RECQ FAMILY MEMBER"/>
    <property type="match status" value="1"/>
</dbReference>
<dbReference type="InterPro" id="IPR004589">
    <property type="entry name" value="DNA_helicase_ATP-dep_RecQ"/>
</dbReference>
<dbReference type="NCBIfam" id="TIGR00614">
    <property type="entry name" value="recQ_fam"/>
    <property type="match status" value="1"/>
</dbReference>
<dbReference type="SMART" id="SM00487">
    <property type="entry name" value="DEXDc"/>
    <property type="match status" value="1"/>
</dbReference>
<keyword evidence="7" id="KW-0539">Nucleus</keyword>
<dbReference type="CDD" id="cd18794">
    <property type="entry name" value="SF2_C_RecQ"/>
    <property type="match status" value="1"/>
</dbReference>
<evidence type="ECO:0000256" key="5">
    <source>
        <dbReference type="ARBA" id="ARBA00022840"/>
    </source>
</evidence>
<evidence type="ECO:0000313" key="11">
    <source>
        <dbReference type="EMBL" id="KAL3625381.1"/>
    </source>
</evidence>
<name>A0ABD3C7R8_9LAMI</name>
<dbReference type="InterPro" id="IPR011545">
    <property type="entry name" value="DEAD/DEAH_box_helicase_dom"/>
</dbReference>
<evidence type="ECO:0000256" key="3">
    <source>
        <dbReference type="ARBA" id="ARBA00022801"/>
    </source>
</evidence>
<dbReference type="InterPro" id="IPR032284">
    <property type="entry name" value="RecQ_Zn-bd"/>
</dbReference>
<dbReference type="Pfam" id="PF16124">
    <property type="entry name" value="RecQ_Zn_bind"/>
    <property type="match status" value="1"/>
</dbReference>
<dbReference type="Pfam" id="PF00270">
    <property type="entry name" value="DEAD"/>
    <property type="match status" value="2"/>
</dbReference>
<dbReference type="GO" id="GO:0016787">
    <property type="term" value="F:hydrolase activity"/>
    <property type="evidence" value="ECO:0007669"/>
    <property type="project" value="UniProtKB-KW"/>
</dbReference>
<comment type="subcellular location">
    <subcellularLocation>
        <location evidence="7">Nucleus</location>
    </subcellularLocation>
</comment>
<evidence type="ECO:0000256" key="6">
    <source>
        <dbReference type="ARBA" id="ARBA00034617"/>
    </source>
</evidence>
<dbReference type="InterPro" id="IPR027417">
    <property type="entry name" value="P-loop_NTPase"/>
</dbReference>
<evidence type="ECO:0000259" key="9">
    <source>
        <dbReference type="PROSITE" id="PS51192"/>
    </source>
</evidence>
<feature type="compositionally biased region" description="Basic and acidic residues" evidence="8">
    <location>
        <begin position="559"/>
        <end position="568"/>
    </location>
</feature>
<dbReference type="PROSITE" id="PS51194">
    <property type="entry name" value="HELICASE_CTER"/>
    <property type="match status" value="1"/>
</dbReference>
<dbReference type="Proteomes" id="UP001632038">
    <property type="component" value="Unassembled WGS sequence"/>
</dbReference>
<dbReference type="InterPro" id="IPR014001">
    <property type="entry name" value="Helicase_ATP-bd"/>
</dbReference>
<dbReference type="Gene3D" id="3.40.50.300">
    <property type="entry name" value="P-loop containing nucleotide triphosphate hydrolases"/>
    <property type="match status" value="2"/>
</dbReference>
<evidence type="ECO:0000259" key="10">
    <source>
        <dbReference type="PROSITE" id="PS51194"/>
    </source>
</evidence>
<dbReference type="CDD" id="cd17920">
    <property type="entry name" value="DEXHc_RecQ"/>
    <property type="match status" value="1"/>
</dbReference>
<comment type="similarity">
    <text evidence="1 7">Belongs to the helicase family. RecQ subfamily.</text>
</comment>
<feature type="domain" description="Helicase ATP-binding" evidence="9">
    <location>
        <begin position="45"/>
        <end position="261"/>
    </location>
</feature>
<evidence type="ECO:0000256" key="7">
    <source>
        <dbReference type="RuleBase" id="RU364117"/>
    </source>
</evidence>
<dbReference type="InterPro" id="IPR001650">
    <property type="entry name" value="Helicase_C-like"/>
</dbReference>
<reference evidence="12" key="1">
    <citation type="journal article" date="2024" name="IScience">
        <title>Strigolactones Initiate the Formation of Haustorium-like Structures in Castilleja.</title>
        <authorList>
            <person name="Buerger M."/>
            <person name="Peterson D."/>
            <person name="Chory J."/>
        </authorList>
    </citation>
    <scope>NUCLEOTIDE SEQUENCE [LARGE SCALE GENOMIC DNA]</scope>
</reference>
<keyword evidence="3 7" id="KW-0378">Hydrolase</keyword>
<dbReference type="SMART" id="SM00490">
    <property type="entry name" value="HELICc"/>
    <property type="match status" value="1"/>
</dbReference>
<sequence>MSKSKLPLQNVCGAEKQVIKKEGLVKLLRWHFGYSDFRGKQLEAIQAVLSGRDCFCLMPTGGGKSMCYQIPALAKQGIVLVVSPLIGHDLILTAPFALFFCFQPLCQENQVMALKEKGIAAEYLSSTQTAKAKNEGTYELWLSMDLSSLAVLIMGSLLSIYEKLDSGKPSLRLLYVTPELIATAGFMAKLDKIHGRGLLSLIAIDEAHCVSTWGHDFRPSYRKLSSLRNHLPGIPVLALTATAVPKVQEDVMRSLCLRNPLVLKSSFNRPNIYYEVRYKDLLDDPYSDLCNYLKFYGNNCAIVYCLERSACDEMALHLSNNGISCAAYHAGLNSKLRSSVLDDWISSKTQVVVATVAFGMGIDRKDVRVVCHFNIPKSMESFYQESGRAGRDQLPSRSLLYYGVDDRRKMEFILGKAANKKLQHSSNSEEDTSKKSLVDFSQMVGYCEESGCRRKKILESFGEEVTSSLCAKSCDACKHPNVVSKNLEELTSATAFRHRNGSSQIYMSSASAFNDVEQFSEFWNRDDEASGSEEDISDSDDAVEIAKSVARKSKSSGHRISDRMESLQRAEENYYRTNNNQEKANKSDKKFISETLRESSKQRLLNALKQNQHRFSNLQVDLVTSAATLENECHKKYEKSGKSFYLSQMASTVRWLSTATPEQLHDRLGTTAKMSPEATGPASNLSSPSPSSFDPEITQVREEKATSSMKSASPVFTDTVAPPVLSFSEFVNRRKDNQISTSKRQSSDDGVTQGGEKKTKC</sequence>
<comment type="catalytic activity">
    <reaction evidence="7">
        <text>ATP + H2O = ADP + phosphate + H(+)</text>
        <dbReference type="Rhea" id="RHEA:13065"/>
        <dbReference type="ChEBI" id="CHEBI:15377"/>
        <dbReference type="ChEBI" id="CHEBI:15378"/>
        <dbReference type="ChEBI" id="CHEBI:30616"/>
        <dbReference type="ChEBI" id="CHEBI:43474"/>
        <dbReference type="ChEBI" id="CHEBI:456216"/>
    </reaction>
</comment>
<feature type="compositionally biased region" description="Polar residues" evidence="8">
    <location>
        <begin position="738"/>
        <end position="750"/>
    </location>
</feature>
<proteinExistence type="inferred from homology"/>
<keyword evidence="2 7" id="KW-0547">Nucleotide-binding</keyword>
<dbReference type="Pfam" id="PF00271">
    <property type="entry name" value="Helicase_C"/>
    <property type="match status" value="1"/>
</dbReference>
<evidence type="ECO:0000256" key="8">
    <source>
        <dbReference type="SAM" id="MobiDB-lite"/>
    </source>
</evidence>
<dbReference type="PROSITE" id="PS51192">
    <property type="entry name" value="HELICASE_ATP_BIND_1"/>
    <property type="match status" value="1"/>
</dbReference>
<feature type="domain" description="Helicase C-terminal" evidence="10">
    <location>
        <begin position="288"/>
        <end position="433"/>
    </location>
</feature>
<evidence type="ECO:0000256" key="1">
    <source>
        <dbReference type="ARBA" id="ARBA00005446"/>
    </source>
</evidence>
<dbReference type="SUPFAM" id="SSF52540">
    <property type="entry name" value="P-loop containing nucleoside triphosphate hydrolases"/>
    <property type="match status" value="2"/>
</dbReference>
<feature type="region of interest" description="Disordered" evidence="8">
    <location>
        <begin position="672"/>
        <end position="761"/>
    </location>
</feature>
<evidence type="ECO:0000256" key="4">
    <source>
        <dbReference type="ARBA" id="ARBA00022806"/>
    </source>
</evidence>
<dbReference type="GO" id="GO:0043138">
    <property type="term" value="F:3'-5' DNA helicase activity"/>
    <property type="evidence" value="ECO:0007669"/>
    <property type="project" value="UniProtKB-EC"/>
</dbReference>
<comment type="catalytic activity">
    <reaction evidence="6 7">
        <text>Couples ATP hydrolysis with the unwinding of duplex DNA by translocating in the 3'-5' direction.</text>
        <dbReference type="EC" id="5.6.2.4"/>
    </reaction>
</comment>
<dbReference type="AlphaFoldDB" id="A0ABD3C7R8"/>
<evidence type="ECO:0000313" key="12">
    <source>
        <dbReference type="Proteomes" id="UP001632038"/>
    </source>
</evidence>
<feature type="compositionally biased region" description="Polar residues" evidence="8">
    <location>
        <begin position="706"/>
        <end position="716"/>
    </location>
</feature>
<dbReference type="PANTHER" id="PTHR13710:SF155">
    <property type="entry name" value="ATP-DEPENDENT DNA HELICASE Q-LIKE 3"/>
    <property type="match status" value="1"/>
</dbReference>
<feature type="region of interest" description="Disordered" evidence="8">
    <location>
        <begin position="548"/>
        <end position="568"/>
    </location>
</feature>
<keyword evidence="5 7" id="KW-0067">ATP-binding</keyword>
<comment type="caution">
    <text evidence="11">The sequence shown here is derived from an EMBL/GenBank/DDBJ whole genome shotgun (WGS) entry which is preliminary data.</text>
</comment>
<evidence type="ECO:0000256" key="2">
    <source>
        <dbReference type="ARBA" id="ARBA00022741"/>
    </source>
</evidence>
<protein>
    <recommendedName>
        <fullName evidence="7">ATP-dependent DNA helicase</fullName>
        <ecNumber evidence="7">5.6.2.4</ecNumber>
    </recommendedName>
</protein>
<organism evidence="11 12">
    <name type="scientific">Castilleja foliolosa</name>
    <dbReference type="NCBI Taxonomy" id="1961234"/>
    <lineage>
        <taxon>Eukaryota</taxon>
        <taxon>Viridiplantae</taxon>
        <taxon>Streptophyta</taxon>
        <taxon>Embryophyta</taxon>
        <taxon>Tracheophyta</taxon>
        <taxon>Spermatophyta</taxon>
        <taxon>Magnoliopsida</taxon>
        <taxon>eudicotyledons</taxon>
        <taxon>Gunneridae</taxon>
        <taxon>Pentapetalae</taxon>
        <taxon>asterids</taxon>
        <taxon>lamiids</taxon>
        <taxon>Lamiales</taxon>
        <taxon>Orobanchaceae</taxon>
        <taxon>Pedicularideae</taxon>
        <taxon>Castillejinae</taxon>
        <taxon>Castilleja</taxon>
    </lineage>
</organism>
<gene>
    <name evidence="11" type="ORF">CASFOL_030835</name>
</gene>
<accession>A0ABD3C7R8</accession>
<dbReference type="EC" id="5.6.2.4" evidence="7"/>
<dbReference type="GO" id="GO:0005634">
    <property type="term" value="C:nucleus"/>
    <property type="evidence" value="ECO:0007669"/>
    <property type="project" value="UniProtKB-SubCell"/>
</dbReference>
<dbReference type="EMBL" id="JAVIJP010000052">
    <property type="protein sequence ID" value="KAL3625381.1"/>
    <property type="molecule type" value="Genomic_DNA"/>
</dbReference>
<keyword evidence="4 7" id="KW-0347">Helicase</keyword>